<dbReference type="GeneID" id="78478613"/>
<evidence type="ECO:0008006" key="3">
    <source>
        <dbReference type="Google" id="ProtNLM"/>
    </source>
</evidence>
<protein>
    <recommendedName>
        <fullName evidence="3">Bacterial Ig-like domain-containing protein</fullName>
    </recommendedName>
</protein>
<organism evidence="1 2">
    <name type="scientific">Faecalibaculum rodentium</name>
    <dbReference type="NCBI Taxonomy" id="1702221"/>
    <lineage>
        <taxon>Bacteria</taxon>
        <taxon>Bacillati</taxon>
        <taxon>Bacillota</taxon>
        <taxon>Erysipelotrichia</taxon>
        <taxon>Erysipelotrichales</taxon>
        <taxon>Erysipelotrichaceae</taxon>
        <taxon>Faecalibaculum</taxon>
    </lineage>
</organism>
<reference evidence="1 2" key="1">
    <citation type="journal article" date="2016" name="Gut Pathog.">
        <title>Whole genome sequencing of "Faecalibaculum rodentium" ALO17, isolated from C57BL/6J laboratory mouse feces.</title>
        <authorList>
            <person name="Lim S."/>
            <person name="Chang D.H."/>
            <person name="Ahn S."/>
            <person name="Kim B.C."/>
        </authorList>
    </citation>
    <scope>NUCLEOTIDE SEQUENCE [LARGE SCALE GENOMIC DNA]</scope>
    <source>
        <strain evidence="1 2">Alo17</strain>
    </source>
</reference>
<dbReference type="AlphaFoldDB" id="A0A140DWW7"/>
<dbReference type="EMBL" id="CP011391">
    <property type="protein sequence ID" value="AMK55144.1"/>
    <property type="molecule type" value="Genomic_DNA"/>
</dbReference>
<dbReference type="KEGG" id="fro:AALO17_20100"/>
<dbReference type="RefSeq" id="WP_236940467.1">
    <property type="nucleotide sequence ID" value="NZ_CAKOCV010000024.1"/>
</dbReference>
<sequence>MKQSNIIQIAVPLLLALFLLPLAGLAGCSGEVALRKHTFTIELGQDVYANPALYAESGQQGLEHMTVSPVSTGIARKDNRFISRGYDYLLVGEYDFVIENGGTSTPFRIKIKDTRPPTVISEVTEIDATVGERIDWVSVFPATDISGVSYEAPFDTTATPGDHDVTVKISDRFGNAVEKPVKVKVSE</sequence>
<evidence type="ECO:0000313" key="2">
    <source>
        <dbReference type="Proteomes" id="UP000069771"/>
    </source>
</evidence>
<proteinExistence type="predicted"/>
<evidence type="ECO:0000313" key="1">
    <source>
        <dbReference type="EMBL" id="AMK55144.1"/>
    </source>
</evidence>
<accession>A0A140DWW7</accession>
<dbReference type="STRING" id="1702221.AALO17_20100"/>
<name>A0A140DWW7_9FIRM</name>
<gene>
    <name evidence="1" type="ORF">AALO17_20100</name>
</gene>
<dbReference type="PROSITE" id="PS51257">
    <property type="entry name" value="PROKAR_LIPOPROTEIN"/>
    <property type="match status" value="1"/>
</dbReference>
<keyword evidence="2" id="KW-1185">Reference proteome</keyword>
<dbReference type="Proteomes" id="UP000069771">
    <property type="component" value="Chromosome"/>
</dbReference>